<keyword evidence="3 10" id="KW-1134">Transmembrane beta strand</keyword>
<reference evidence="14" key="1">
    <citation type="journal article" date="2021" name="Microb. Physiol.">
        <title>Proteogenomic Insights into the Physiology of Marine, Sulfate-Reducing, Filamentous Desulfonema limicola and Desulfonema magnum.</title>
        <authorList>
            <person name="Schnaars V."/>
            <person name="Wohlbrand L."/>
            <person name="Scheve S."/>
            <person name="Hinrichs C."/>
            <person name="Reinhardt R."/>
            <person name="Rabus R."/>
        </authorList>
    </citation>
    <scope>NUCLEOTIDE SEQUENCE</scope>
    <source>
        <strain evidence="14">4be13</strain>
    </source>
</reference>
<dbReference type="GO" id="GO:0009279">
    <property type="term" value="C:cell outer membrane"/>
    <property type="evidence" value="ECO:0007669"/>
    <property type="project" value="UniProtKB-SubCell"/>
</dbReference>
<feature type="domain" description="TonB-dependent receptor plug" evidence="13">
    <location>
        <begin position="66"/>
        <end position="173"/>
    </location>
</feature>
<keyword evidence="9 10" id="KW-0998">Cell outer membrane</keyword>
<protein>
    <submittedName>
        <fullName evidence="14">TonB-dependent receptor domain-containing protein</fullName>
    </submittedName>
</protein>
<dbReference type="AlphaFoldDB" id="A0A975GNW2"/>
<keyword evidence="6 11" id="KW-0798">TonB box</keyword>
<dbReference type="Pfam" id="PF00593">
    <property type="entry name" value="TonB_dep_Rec_b-barrel"/>
    <property type="match status" value="1"/>
</dbReference>
<dbReference type="GO" id="GO:0044718">
    <property type="term" value="P:siderophore transmembrane transport"/>
    <property type="evidence" value="ECO:0007669"/>
    <property type="project" value="TreeGrafter"/>
</dbReference>
<organism evidence="14 15">
    <name type="scientific">Desulfonema magnum</name>
    <dbReference type="NCBI Taxonomy" id="45655"/>
    <lineage>
        <taxon>Bacteria</taxon>
        <taxon>Pseudomonadati</taxon>
        <taxon>Thermodesulfobacteriota</taxon>
        <taxon>Desulfobacteria</taxon>
        <taxon>Desulfobacterales</taxon>
        <taxon>Desulfococcaceae</taxon>
        <taxon>Desulfonema</taxon>
    </lineage>
</organism>
<keyword evidence="5" id="KW-0732">Signal</keyword>
<evidence type="ECO:0000256" key="3">
    <source>
        <dbReference type="ARBA" id="ARBA00022452"/>
    </source>
</evidence>
<keyword evidence="8 14" id="KW-0675">Receptor</keyword>
<evidence type="ECO:0000256" key="7">
    <source>
        <dbReference type="ARBA" id="ARBA00023136"/>
    </source>
</evidence>
<dbReference type="Pfam" id="PF07715">
    <property type="entry name" value="Plug"/>
    <property type="match status" value="1"/>
</dbReference>
<gene>
    <name evidence="14" type="ORF">dnm_033130</name>
</gene>
<evidence type="ECO:0000313" key="14">
    <source>
        <dbReference type="EMBL" id="QTA87283.1"/>
    </source>
</evidence>
<keyword evidence="2 10" id="KW-0813">Transport</keyword>
<dbReference type="InterPro" id="IPR036942">
    <property type="entry name" value="Beta-barrel_TonB_sf"/>
</dbReference>
<evidence type="ECO:0000256" key="4">
    <source>
        <dbReference type="ARBA" id="ARBA00022692"/>
    </source>
</evidence>
<dbReference type="CDD" id="cd01347">
    <property type="entry name" value="ligand_gated_channel"/>
    <property type="match status" value="1"/>
</dbReference>
<evidence type="ECO:0000256" key="6">
    <source>
        <dbReference type="ARBA" id="ARBA00023077"/>
    </source>
</evidence>
<dbReference type="InterPro" id="IPR039426">
    <property type="entry name" value="TonB-dep_rcpt-like"/>
</dbReference>
<evidence type="ECO:0000313" key="15">
    <source>
        <dbReference type="Proteomes" id="UP000663722"/>
    </source>
</evidence>
<keyword evidence="7 10" id="KW-0472">Membrane</keyword>
<dbReference type="Gene3D" id="2.40.170.20">
    <property type="entry name" value="TonB-dependent receptor, beta-barrel domain"/>
    <property type="match status" value="1"/>
</dbReference>
<comment type="similarity">
    <text evidence="10 11">Belongs to the TonB-dependent receptor family.</text>
</comment>
<name>A0A975GNW2_9BACT</name>
<dbReference type="SUPFAM" id="SSF56935">
    <property type="entry name" value="Porins"/>
    <property type="match status" value="1"/>
</dbReference>
<accession>A0A975GNW2</accession>
<dbReference type="PANTHER" id="PTHR30069:SF29">
    <property type="entry name" value="HEMOGLOBIN AND HEMOGLOBIN-HAPTOGLOBIN-BINDING PROTEIN 1-RELATED"/>
    <property type="match status" value="1"/>
</dbReference>
<keyword evidence="4 10" id="KW-0812">Transmembrane</keyword>
<dbReference type="EMBL" id="CP061800">
    <property type="protein sequence ID" value="QTA87283.1"/>
    <property type="molecule type" value="Genomic_DNA"/>
</dbReference>
<evidence type="ECO:0000256" key="8">
    <source>
        <dbReference type="ARBA" id="ARBA00023170"/>
    </source>
</evidence>
<evidence type="ECO:0000256" key="9">
    <source>
        <dbReference type="ARBA" id="ARBA00023237"/>
    </source>
</evidence>
<dbReference type="Gene3D" id="2.170.130.10">
    <property type="entry name" value="TonB-dependent receptor, plug domain"/>
    <property type="match status" value="1"/>
</dbReference>
<evidence type="ECO:0000256" key="2">
    <source>
        <dbReference type="ARBA" id="ARBA00022448"/>
    </source>
</evidence>
<dbReference type="PANTHER" id="PTHR30069">
    <property type="entry name" value="TONB-DEPENDENT OUTER MEMBRANE RECEPTOR"/>
    <property type="match status" value="1"/>
</dbReference>
<dbReference type="PROSITE" id="PS52016">
    <property type="entry name" value="TONB_DEPENDENT_REC_3"/>
    <property type="match status" value="1"/>
</dbReference>
<dbReference type="KEGG" id="dmm:dnm_033130"/>
<evidence type="ECO:0000259" key="13">
    <source>
        <dbReference type="Pfam" id="PF07715"/>
    </source>
</evidence>
<dbReference type="Proteomes" id="UP000663722">
    <property type="component" value="Chromosome"/>
</dbReference>
<feature type="domain" description="TonB-dependent receptor-like beta-barrel" evidence="12">
    <location>
        <begin position="269"/>
        <end position="691"/>
    </location>
</feature>
<keyword evidence="15" id="KW-1185">Reference proteome</keyword>
<dbReference type="RefSeq" id="WP_207682539.1">
    <property type="nucleotide sequence ID" value="NZ_CP061800.1"/>
</dbReference>
<dbReference type="GO" id="GO:0015344">
    <property type="term" value="F:siderophore uptake transmembrane transporter activity"/>
    <property type="evidence" value="ECO:0007669"/>
    <property type="project" value="TreeGrafter"/>
</dbReference>
<evidence type="ECO:0000259" key="12">
    <source>
        <dbReference type="Pfam" id="PF00593"/>
    </source>
</evidence>
<dbReference type="InterPro" id="IPR012910">
    <property type="entry name" value="Plug_dom"/>
</dbReference>
<evidence type="ECO:0000256" key="11">
    <source>
        <dbReference type="RuleBase" id="RU003357"/>
    </source>
</evidence>
<evidence type="ECO:0000256" key="10">
    <source>
        <dbReference type="PROSITE-ProRule" id="PRU01360"/>
    </source>
</evidence>
<sequence>MKTIIRIFILFGFVVINTTQIFAQQGNEPIIDSELDAEFEAELLWLQEEAVVMTEIATKTKMDADMVPGMVTVLRGDDLEIRGIRTVYEALSLVPGLHTYLDTLGDQRVSVRGLGGSFFSGNLKLLLDGIVLNDSLTAAGYVIYGIPVEQVDRIEIIRGPGSVVYGEYACAGVINVMTRKDVTRVYGRCVWDHWPPYGYGGGGAVTYTIPEEAFSLSLHLSGWKSDSPDIETGEDRLYEEFAGMQFDEFSNAPGSTNEAQENRLANLSLKYKGFSLSGQYLLNGRGDYFGMLHILPQAEERIITTHDHRALEAGQTLSLSDAFKLDFKLGWRRYEFYLDNLTAVPPIAISMPDGSVIDITPSQGSIITPYYEEREIYAGGELIWKGMNRHTLLLGMKYSDTDIRDVWVDTNTTEEQRGTMVRLRGEENWFAEGGKRDIFGVYLQDMFDMTDRFTLTLGVRYDRRYDEDENKNEVEDNITPRVSAVWALTDYHILKAQYSESVRPPSFTELYARGNSVIGGNPDLDPEHIRSYELGYIYRRSKTVGRITLFYSELEDNIEYPKYADSLGEGGKEVQYQNADGTIKTKGFELEFEHDLRVDLRFSGSLSFADAEDGQGKSLMGATEWLGNAELLYRPKQDYAFDLQYRYVGKRHRASEDERDDPAAYYSLDLSASIFNCFTKGLTLRGGCKNLSDSEIIFPAPAYKDADGNIGYTYADDFPRPGREWWMQLSYDFD</sequence>
<comment type="subcellular location">
    <subcellularLocation>
        <location evidence="1 10">Cell outer membrane</location>
        <topology evidence="1 10">Multi-pass membrane protein</topology>
    </subcellularLocation>
</comment>
<dbReference type="InterPro" id="IPR037066">
    <property type="entry name" value="Plug_dom_sf"/>
</dbReference>
<evidence type="ECO:0000256" key="5">
    <source>
        <dbReference type="ARBA" id="ARBA00022729"/>
    </source>
</evidence>
<evidence type="ECO:0000256" key="1">
    <source>
        <dbReference type="ARBA" id="ARBA00004571"/>
    </source>
</evidence>
<dbReference type="InterPro" id="IPR000531">
    <property type="entry name" value="Beta-barrel_TonB"/>
</dbReference>
<proteinExistence type="inferred from homology"/>